<proteinExistence type="predicted"/>
<feature type="compositionally biased region" description="Basic and acidic residues" evidence="1">
    <location>
        <begin position="1"/>
        <end position="10"/>
    </location>
</feature>
<evidence type="ECO:0000313" key="3">
    <source>
        <dbReference type="Proteomes" id="UP000054564"/>
    </source>
</evidence>
<evidence type="ECO:0000256" key="1">
    <source>
        <dbReference type="SAM" id="MobiDB-lite"/>
    </source>
</evidence>
<dbReference type="Proteomes" id="UP000054564">
    <property type="component" value="Unassembled WGS sequence"/>
</dbReference>
<comment type="caution">
    <text evidence="2">The sequence shown here is derived from an EMBL/GenBank/DDBJ whole genome shotgun (WGS) entry which is preliminary data.</text>
</comment>
<gene>
    <name evidence="2" type="ORF">PSTG_19786</name>
</gene>
<dbReference type="EMBL" id="AJIL01007841">
    <property type="protein sequence ID" value="KNE86847.1"/>
    <property type="molecule type" value="Genomic_DNA"/>
</dbReference>
<accession>A0A0L0UIC3</accession>
<reference evidence="3" key="1">
    <citation type="submission" date="2014-03" db="EMBL/GenBank/DDBJ databases">
        <title>The Genome Sequence of Puccinia striiformis f. sp. tritici PST-78.</title>
        <authorList>
            <consortium name="The Broad Institute Genome Sequencing Platform"/>
            <person name="Cuomo C."/>
            <person name="Hulbert S."/>
            <person name="Chen X."/>
            <person name="Walker B."/>
            <person name="Young S.K."/>
            <person name="Zeng Q."/>
            <person name="Gargeya S."/>
            <person name="Fitzgerald M."/>
            <person name="Haas B."/>
            <person name="Abouelleil A."/>
            <person name="Alvarado L."/>
            <person name="Arachchi H.M."/>
            <person name="Berlin A.M."/>
            <person name="Chapman S.B."/>
            <person name="Goldberg J."/>
            <person name="Griggs A."/>
            <person name="Gujja S."/>
            <person name="Hansen M."/>
            <person name="Howarth C."/>
            <person name="Imamovic A."/>
            <person name="Larimer J."/>
            <person name="McCowan C."/>
            <person name="Montmayeur A."/>
            <person name="Murphy C."/>
            <person name="Neiman D."/>
            <person name="Pearson M."/>
            <person name="Priest M."/>
            <person name="Roberts A."/>
            <person name="Saif S."/>
            <person name="Shea T."/>
            <person name="Sisk P."/>
            <person name="Sykes S."/>
            <person name="Wortman J."/>
            <person name="Nusbaum C."/>
            <person name="Birren B."/>
        </authorList>
    </citation>
    <scope>NUCLEOTIDE SEQUENCE [LARGE SCALE GENOMIC DNA]</scope>
    <source>
        <strain evidence="3">race PST-78</strain>
    </source>
</reference>
<evidence type="ECO:0000313" key="2">
    <source>
        <dbReference type="EMBL" id="KNE86847.1"/>
    </source>
</evidence>
<organism evidence="2 3">
    <name type="scientific">Puccinia striiformis f. sp. tritici PST-78</name>
    <dbReference type="NCBI Taxonomy" id="1165861"/>
    <lineage>
        <taxon>Eukaryota</taxon>
        <taxon>Fungi</taxon>
        <taxon>Dikarya</taxon>
        <taxon>Basidiomycota</taxon>
        <taxon>Pucciniomycotina</taxon>
        <taxon>Pucciniomycetes</taxon>
        <taxon>Pucciniales</taxon>
        <taxon>Pucciniaceae</taxon>
        <taxon>Puccinia</taxon>
    </lineage>
</organism>
<keyword evidence="3" id="KW-1185">Reference proteome</keyword>
<protein>
    <submittedName>
        <fullName evidence="2">Uncharacterized protein</fullName>
    </submittedName>
</protein>
<feature type="non-terminal residue" evidence="2">
    <location>
        <position position="155"/>
    </location>
</feature>
<feature type="compositionally biased region" description="Low complexity" evidence="1">
    <location>
        <begin position="11"/>
        <end position="30"/>
    </location>
</feature>
<dbReference type="AlphaFoldDB" id="A0A0L0UIC3"/>
<feature type="region of interest" description="Disordered" evidence="1">
    <location>
        <begin position="1"/>
        <end position="48"/>
    </location>
</feature>
<sequence>MDIVFPEKRASNSLTTSATQASTSTPSHQTGRSSPQEDVAMTYRDPAPVQATAQPASLILSAHQSTHNSAYAPVQNQGQSPVQQAVQYAMNASNYVNQNVPQTIALNLVPNYAQNFVQDATNAPAQNLVPNAMDAPAPNFVPNYTTQFQQNHNPS</sequence>
<name>A0A0L0UIC3_9BASI</name>